<feature type="transmembrane region" description="Helical" evidence="6">
    <location>
        <begin position="65"/>
        <end position="82"/>
    </location>
</feature>
<dbReference type="InterPro" id="IPR005226">
    <property type="entry name" value="UPF0014_fam"/>
</dbReference>
<proteinExistence type="inferred from homology"/>
<comment type="caution">
    <text evidence="7">The sequence shown here is derived from an EMBL/GenBank/DDBJ whole genome shotgun (WGS) entry which is preliminary data.</text>
</comment>
<evidence type="ECO:0000256" key="4">
    <source>
        <dbReference type="ARBA" id="ARBA00022989"/>
    </source>
</evidence>
<feature type="transmembrane region" description="Helical" evidence="6">
    <location>
        <begin position="94"/>
        <end position="117"/>
    </location>
</feature>
<name>A0A7V2SUZ1_9BACT</name>
<accession>A0A7V2SUZ1</accession>
<feature type="transmembrane region" description="Helical" evidence="6">
    <location>
        <begin position="12"/>
        <end position="33"/>
    </location>
</feature>
<feature type="transmembrane region" description="Helical" evidence="6">
    <location>
        <begin position="190"/>
        <end position="214"/>
    </location>
</feature>
<comment type="similarity">
    <text evidence="2">Belongs to the UPF0014 family.</text>
</comment>
<feature type="transmembrane region" description="Helical" evidence="6">
    <location>
        <begin position="129"/>
        <end position="147"/>
    </location>
</feature>
<evidence type="ECO:0000256" key="2">
    <source>
        <dbReference type="ARBA" id="ARBA00005268"/>
    </source>
</evidence>
<organism evidence="7">
    <name type="scientific">Dissulfuribacter thermophilus</name>
    <dbReference type="NCBI Taxonomy" id="1156395"/>
    <lineage>
        <taxon>Bacteria</taxon>
        <taxon>Pseudomonadati</taxon>
        <taxon>Thermodesulfobacteriota</taxon>
        <taxon>Dissulfuribacteria</taxon>
        <taxon>Dissulfuribacterales</taxon>
        <taxon>Dissulfuribacteraceae</taxon>
        <taxon>Dissulfuribacter</taxon>
    </lineage>
</organism>
<keyword evidence="4 6" id="KW-1133">Transmembrane helix</keyword>
<dbReference type="AlphaFoldDB" id="A0A7V2SUZ1"/>
<evidence type="ECO:0000256" key="6">
    <source>
        <dbReference type="SAM" id="Phobius"/>
    </source>
</evidence>
<sequence>MGHYIELSLFDLALATLLIVIASMVSLVLHLGITSTLILAAARCGLQLGAIGLVLRQIFGMKNPVLVVSWLLLMLFFAAREATRRSKKRYQGILLDSLLTMTASSLIAGGLVTQVVIRSDPWYDPQYTIPIFGMIFGNSLNGISLGLERLMDYVRGRAQEIELLLAFGATREEALREGAKMAVRTGMIPIINNMTVAGIVSLPGMMTGQIIAGASPIQAVSYQIVIMFMIAASNAIGTMTISRLAGRRLVTNLGIQWI</sequence>
<reference evidence="7" key="1">
    <citation type="journal article" date="2020" name="mSystems">
        <title>Genome- and Community-Level Interaction Insights into Carbon Utilization and Element Cycling Functions of Hydrothermarchaeota in Hydrothermal Sediment.</title>
        <authorList>
            <person name="Zhou Z."/>
            <person name="Liu Y."/>
            <person name="Xu W."/>
            <person name="Pan J."/>
            <person name="Luo Z.H."/>
            <person name="Li M."/>
        </authorList>
    </citation>
    <scope>NUCLEOTIDE SEQUENCE [LARGE SCALE GENOMIC DNA]</scope>
    <source>
        <strain evidence="7">HyVt-503</strain>
    </source>
</reference>
<dbReference type="GO" id="GO:0005886">
    <property type="term" value="C:plasma membrane"/>
    <property type="evidence" value="ECO:0007669"/>
    <property type="project" value="TreeGrafter"/>
</dbReference>
<dbReference type="Proteomes" id="UP000885797">
    <property type="component" value="Unassembled WGS sequence"/>
</dbReference>
<comment type="subcellular location">
    <subcellularLocation>
        <location evidence="1">Membrane</location>
        <topology evidence="1">Multi-pass membrane protein</topology>
    </subcellularLocation>
</comment>
<dbReference type="PANTHER" id="PTHR30028">
    <property type="entry name" value="UPF0014 INNER MEMBRANE PROTEIN YBBM-RELATED"/>
    <property type="match status" value="1"/>
</dbReference>
<keyword evidence="5 6" id="KW-0472">Membrane</keyword>
<evidence type="ECO:0000313" key="7">
    <source>
        <dbReference type="EMBL" id="HFC46415.1"/>
    </source>
</evidence>
<keyword evidence="3 6" id="KW-0812">Transmembrane</keyword>
<dbReference type="PANTHER" id="PTHR30028:SF0">
    <property type="entry name" value="PROTEIN ALUMINUM SENSITIVE 3"/>
    <property type="match status" value="1"/>
</dbReference>
<feature type="transmembrane region" description="Helical" evidence="6">
    <location>
        <begin position="220"/>
        <end position="241"/>
    </location>
</feature>
<protein>
    <submittedName>
        <fullName evidence="7">Iron export ABC transporter permease subunit FetB</fullName>
    </submittedName>
</protein>
<dbReference type="EMBL" id="DRND01000076">
    <property type="protein sequence ID" value="HFC46415.1"/>
    <property type="molecule type" value="Genomic_DNA"/>
</dbReference>
<evidence type="ECO:0000256" key="1">
    <source>
        <dbReference type="ARBA" id="ARBA00004141"/>
    </source>
</evidence>
<evidence type="ECO:0000256" key="5">
    <source>
        <dbReference type="ARBA" id="ARBA00023136"/>
    </source>
</evidence>
<gene>
    <name evidence="7" type="primary">fetB</name>
    <name evidence="7" type="ORF">ENJ63_00860</name>
</gene>
<evidence type="ECO:0000256" key="3">
    <source>
        <dbReference type="ARBA" id="ARBA00022692"/>
    </source>
</evidence>
<dbReference type="Pfam" id="PF03649">
    <property type="entry name" value="UPF0014"/>
    <property type="match status" value="1"/>
</dbReference>